<feature type="compositionally biased region" description="Polar residues" evidence="1">
    <location>
        <begin position="191"/>
        <end position="214"/>
    </location>
</feature>
<evidence type="ECO:0000313" key="2">
    <source>
        <dbReference type="EMBL" id="CEG57846.1"/>
    </source>
</evidence>
<dbReference type="EMBL" id="LN614827">
    <property type="protein sequence ID" value="CEG57846.1"/>
    <property type="molecule type" value="Genomic_DNA"/>
</dbReference>
<dbReference type="OrthoDB" id="5638854at2"/>
<accession>A0A098G770</accession>
<dbReference type="AlphaFoldDB" id="A0A098G770"/>
<feature type="compositionally biased region" description="Gly residues" evidence="1">
    <location>
        <begin position="37"/>
        <end position="47"/>
    </location>
</feature>
<keyword evidence="3" id="KW-1185">Reference proteome</keyword>
<organism evidence="2 3">
    <name type="scientific">Legionella fallonii LLAP-10</name>
    <dbReference type="NCBI Taxonomy" id="1212491"/>
    <lineage>
        <taxon>Bacteria</taxon>
        <taxon>Pseudomonadati</taxon>
        <taxon>Pseudomonadota</taxon>
        <taxon>Gammaproteobacteria</taxon>
        <taxon>Legionellales</taxon>
        <taxon>Legionellaceae</taxon>
        <taxon>Legionella</taxon>
    </lineage>
</organism>
<evidence type="ECO:0000313" key="3">
    <source>
        <dbReference type="Proteomes" id="UP000032430"/>
    </source>
</evidence>
<reference evidence="3" key="1">
    <citation type="submission" date="2014-09" db="EMBL/GenBank/DDBJ databases">
        <authorList>
            <person name="Gomez-Valero L."/>
        </authorList>
    </citation>
    <scope>NUCLEOTIDE SEQUENCE [LARGE SCALE GENOMIC DNA]</scope>
    <source>
        <strain evidence="3">ATCC700992</strain>
    </source>
</reference>
<feature type="region of interest" description="Disordered" evidence="1">
    <location>
        <begin position="36"/>
        <end position="60"/>
    </location>
</feature>
<dbReference type="KEGG" id="lfa:LFA_2473"/>
<feature type="region of interest" description="Disordered" evidence="1">
    <location>
        <begin position="183"/>
        <end position="222"/>
    </location>
</feature>
<proteinExistence type="predicted"/>
<gene>
    <name evidence="2" type="ORF">LFA_2473</name>
</gene>
<protein>
    <submittedName>
        <fullName evidence="2">Uncharacterized protein</fullName>
    </submittedName>
</protein>
<dbReference type="Proteomes" id="UP000032430">
    <property type="component" value="Chromosome I"/>
</dbReference>
<dbReference type="HOGENOM" id="CLU_1150754_0_0_6"/>
<sequence>MASNQLKPEPNLDQRKSALNNNPCGICRAMGSPTCKGHGGSGGGSGGSSDKNESLTNVQATTNKPISIDLEKSLGKSTLWLKPDDLAFEFNIPDALISVKIDMEQGVILFSGKGDLSPDQNIALQKVFEAIKQEFNEFKKDFSVAANQMQLNQVGNELKVTISNPKLFDAFVQRLLDKNILTTEMGPMPSKGQNTVFESKQETGNQYKSPNPSDISGPKPWK</sequence>
<evidence type="ECO:0000256" key="1">
    <source>
        <dbReference type="SAM" id="MobiDB-lite"/>
    </source>
</evidence>
<name>A0A098G770_9GAMM</name>
<dbReference type="RefSeq" id="WP_045096270.1">
    <property type="nucleotide sequence ID" value="NZ_LN614827.1"/>
</dbReference>